<protein>
    <submittedName>
        <fullName evidence="2">Uncharacterized protein</fullName>
    </submittedName>
</protein>
<organism evidence="2 3">
    <name type="scientific">Heliocybe sulcata</name>
    <dbReference type="NCBI Taxonomy" id="5364"/>
    <lineage>
        <taxon>Eukaryota</taxon>
        <taxon>Fungi</taxon>
        <taxon>Dikarya</taxon>
        <taxon>Basidiomycota</taxon>
        <taxon>Agaricomycotina</taxon>
        <taxon>Agaricomycetes</taxon>
        <taxon>Gloeophyllales</taxon>
        <taxon>Gloeophyllaceae</taxon>
        <taxon>Heliocybe</taxon>
    </lineage>
</organism>
<reference evidence="2 3" key="1">
    <citation type="journal article" date="2019" name="Nat. Ecol. Evol.">
        <title>Megaphylogeny resolves global patterns of mushroom evolution.</title>
        <authorList>
            <person name="Varga T."/>
            <person name="Krizsan K."/>
            <person name="Foldi C."/>
            <person name="Dima B."/>
            <person name="Sanchez-Garcia M."/>
            <person name="Sanchez-Ramirez S."/>
            <person name="Szollosi G.J."/>
            <person name="Szarkandi J.G."/>
            <person name="Papp V."/>
            <person name="Albert L."/>
            <person name="Andreopoulos W."/>
            <person name="Angelini C."/>
            <person name="Antonin V."/>
            <person name="Barry K.W."/>
            <person name="Bougher N.L."/>
            <person name="Buchanan P."/>
            <person name="Buyck B."/>
            <person name="Bense V."/>
            <person name="Catcheside P."/>
            <person name="Chovatia M."/>
            <person name="Cooper J."/>
            <person name="Damon W."/>
            <person name="Desjardin D."/>
            <person name="Finy P."/>
            <person name="Geml J."/>
            <person name="Haridas S."/>
            <person name="Hughes K."/>
            <person name="Justo A."/>
            <person name="Karasinski D."/>
            <person name="Kautmanova I."/>
            <person name="Kiss B."/>
            <person name="Kocsube S."/>
            <person name="Kotiranta H."/>
            <person name="LaButti K.M."/>
            <person name="Lechner B.E."/>
            <person name="Liimatainen K."/>
            <person name="Lipzen A."/>
            <person name="Lukacs Z."/>
            <person name="Mihaltcheva S."/>
            <person name="Morgado L.N."/>
            <person name="Niskanen T."/>
            <person name="Noordeloos M.E."/>
            <person name="Ohm R.A."/>
            <person name="Ortiz-Santana B."/>
            <person name="Ovrebo C."/>
            <person name="Racz N."/>
            <person name="Riley R."/>
            <person name="Savchenko A."/>
            <person name="Shiryaev A."/>
            <person name="Soop K."/>
            <person name="Spirin V."/>
            <person name="Szebenyi C."/>
            <person name="Tomsovsky M."/>
            <person name="Tulloss R.E."/>
            <person name="Uehling J."/>
            <person name="Grigoriev I.V."/>
            <person name="Vagvolgyi C."/>
            <person name="Papp T."/>
            <person name="Martin F.M."/>
            <person name="Miettinen O."/>
            <person name="Hibbett D.S."/>
            <person name="Nagy L.G."/>
        </authorList>
    </citation>
    <scope>NUCLEOTIDE SEQUENCE [LARGE SCALE GENOMIC DNA]</scope>
    <source>
        <strain evidence="2 3">OMC1185</strain>
    </source>
</reference>
<evidence type="ECO:0000313" key="3">
    <source>
        <dbReference type="Proteomes" id="UP000305948"/>
    </source>
</evidence>
<feature type="region of interest" description="Disordered" evidence="1">
    <location>
        <begin position="215"/>
        <end position="242"/>
    </location>
</feature>
<dbReference type="AlphaFoldDB" id="A0A5C3NFK7"/>
<keyword evidence="3" id="KW-1185">Reference proteome</keyword>
<evidence type="ECO:0000256" key="1">
    <source>
        <dbReference type="SAM" id="MobiDB-lite"/>
    </source>
</evidence>
<dbReference type="Proteomes" id="UP000305948">
    <property type="component" value="Unassembled WGS sequence"/>
</dbReference>
<accession>A0A5C3NFK7</accession>
<proteinExistence type="predicted"/>
<name>A0A5C3NFK7_9AGAM</name>
<sequence length="291" mass="31883">MATLKVLSSIDISCPATPSTTTSPTMHLQLVTSPTTQTASPPRSIQPFVHKTIAPSRTASDPWTYPLDLAAFSRERRAPVTMRRGSLARSWPPSSRRLCQLPTLPPASLSVRRRFRIRQPDLYRSLPVLPSSFLFHDSVLSAVHHPTCSITRQSWYAQRPVGESPSCPDHHRTLRDLGGPSTRRWRNTFTHVSYGGLIPIKLDTTLPTESVQPAGNSWISDPGTHRNNKVPPLSGTTAACPQPQDPLPTICINTRGPLANQKAVTNDAAYLYPPPSSVRPAYSSPAGNRPP</sequence>
<dbReference type="EMBL" id="ML213504">
    <property type="protein sequence ID" value="TFK55707.1"/>
    <property type="molecule type" value="Genomic_DNA"/>
</dbReference>
<gene>
    <name evidence="2" type="ORF">OE88DRAFT_652161</name>
</gene>
<feature type="region of interest" description="Disordered" evidence="1">
    <location>
        <begin position="271"/>
        <end position="291"/>
    </location>
</feature>
<evidence type="ECO:0000313" key="2">
    <source>
        <dbReference type="EMBL" id="TFK55707.1"/>
    </source>
</evidence>